<dbReference type="Gene3D" id="3.20.20.210">
    <property type="match status" value="1"/>
</dbReference>
<proteinExistence type="inferred from homology"/>
<name>A0A7R9CSM5_TIMCR</name>
<keyword evidence="10 12" id="KW-0627">Porphyrin biosynthesis</keyword>
<dbReference type="FunFam" id="3.20.20.210:FF:000004">
    <property type="entry name" value="Uroporphyrinogen decarboxylase"/>
    <property type="match status" value="1"/>
</dbReference>
<comment type="subcellular location">
    <subcellularLocation>
        <location evidence="1">Cytoplasm</location>
    </subcellularLocation>
</comment>
<dbReference type="NCBIfam" id="TIGR01464">
    <property type="entry name" value="hemE"/>
    <property type="match status" value="1"/>
</dbReference>
<keyword evidence="7 12" id="KW-0210">Decarboxylase</keyword>
<evidence type="ECO:0000256" key="12">
    <source>
        <dbReference type="RuleBase" id="RU000554"/>
    </source>
</evidence>
<gene>
    <name evidence="16" type="ORF">TCEB3V08_LOCUS6180</name>
</gene>
<evidence type="ECO:0000313" key="16">
    <source>
        <dbReference type="EMBL" id="CAD7401767.1"/>
    </source>
</evidence>
<evidence type="ECO:0000256" key="4">
    <source>
        <dbReference type="ARBA" id="ARBA00012288"/>
    </source>
</evidence>
<keyword evidence="8" id="KW-0350">Heme biosynthesis</keyword>
<dbReference type="GO" id="GO:0006782">
    <property type="term" value="P:protoporphyrinogen IX biosynthetic process"/>
    <property type="evidence" value="ECO:0007669"/>
    <property type="project" value="UniProtKB-UniPathway"/>
</dbReference>
<evidence type="ECO:0000256" key="1">
    <source>
        <dbReference type="ARBA" id="ARBA00004496"/>
    </source>
</evidence>
<evidence type="ECO:0000256" key="8">
    <source>
        <dbReference type="ARBA" id="ARBA00023133"/>
    </source>
</evidence>
<dbReference type="HAMAP" id="MF_00218">
    <property type="entry name" value="URO_D"/>
    <property type="match status" value="1"/>
</dbReference>
<sequence length="368" mass="41006">MVVYCHYVILRIFFKYMLFPALKNDRLLRAARGEDVDQVPIWIMRQAGRYLPEFRELRSKHDFFTICQTPELAAEITLQPIRRFDLDAAIIFSDILVIPQALGMIVEMRPGIGPVLPNPLVEPKDIAKLETPVDVSLKLGYVGEAITLVRHRLEGKVPLIGFSGAPWTLMGYMIEGGGSKTMSKSKAWLYRYPLASKKLLQILTDAVIDYLIMQAEAGAQLLQVFESNAEYLGSELFVEFSIPYIREIASKVKAGIKQKGLNDVPMTIFAKGAHYGLEELAKSGYDVIGIDWTVDPVKARVAVGPNVTLQGNLDPCALYAPEDVLQKKGADMVKKFGTQRYIANLGHGIYPDMNPDHVRALVEAVHGS</sequence>
<evidence type="ECO:0000256" key="6">
    <source>
        <dbReference type="ARBA" id="ARBA00022490"/>
    </source>
</evidence>
<dbReference type="AlphaFoldDB" id="A0A7R9CSM5"/>
<evidence type="ECO:0000256" key="7">
    <source>
        <dbReference type="ARBA" id="ARBA00022793"/>
    </source>
</evidence>
<evidence type="ECO:0000256" key="10">
    <source>
        <dbReference type="ARBA" id="ARBA00023244"/>
    </source>
</evidence>
<dbReference type="GO" id="GO:0004853">
    <property type="term" value="F:uroporphyrinogen decarboxylase activity"/>
    <property type="evidence" value="ECO:0007669"/>
    <property type="project" value="UniProtKB-EC"/>
</dbReference>
<organism evidence="16">
    <name type="scientific">Timema cristinae</name>
    <name type="common">Walking stick</name>
    <dbReference type="NCBI Taxonomy" id="61476"/>
    <lineage>
        <taxon>Eukaryota</taxon>
        <taxon>Metazoa</taxon>
        <taxon>Ecdysozoa</taxon>
        <taxon>Arthropoda</taxon>
        <taxon>Hexapoda</taxon>
        <taxon>Insecta</taxon>
        <taxon>Pterygota</taxon>
        <taxon>Neoptera</taxon>
        <taxon>Polyneoptera</taxon>
        <taxon>Phasmatodea</taxon>
        <taxon>Timematodea</taxon>
        <taxon>Timematoidea</taxon>
        <taxon>Timematidae</taxon>
        <taxon>Timema</taxon>
    </lineage>
</organism>
<reference evidence="16" key="1">
    <citation type="submission" date="2020-11" db="EMBL/GenBank/DDBJ databases">
        <authorList>
            <person name="Tran Van P."/>
        </authorList>
    </citation>
    <scope>NUCLEOTIDE SEQUENCE</scope>
</reference>
<dbReference type="UniPathway" id="UPA00251">
    <property type="reaction ID" value="UER00321"/>
</dbReference>
<evidence type="ECO:0000256" key="9">
    <source>
        <dbReference type="ARBA" id="ARBA00023239"/>
    </source>
</evidence>
<dbReference type="SUPFAM" id="SSF51726">
    <property type="entry name" value="UROD/MetE-like"/>
    <property type="match status" value="1"/>
</dbReference>
<dbReference type="PROSITE" id="PS00907">
    <property type="entry name" value="UROD_2"/>
    <property type="match status" value="1"/>
</dbReference>
<dbReference type="InterPro" id="IPR038071">
    <property type="entry name" value="UROD/MetE-like_sf"/>
</dbReference>
<comment type="catalytic activity">
    <reaction evidence="11">
        <text>uroporphyrinogen III + 4 H(+) = coproporphyrinogen III + 4 CO2</text>
        <dbReference type="Rhea" id="RHEA:19865"/>
        <dbReference type="ChEBI" id="CHEBI:15378"/>
        <dbReference type="ChEBI" id="CHEBI:16526"/>
        <dbReference type="ChEBI" id="CHEBI:57308"/>
        <dbReference type="ChEBI" id="CHEBI:57309"/>
        <dbReference type="EC" id="4.1.1.37"/>
    </reaction>
    <physiologicalReaction direction="left-to-right" evidence="11">
        <dbReference type="Rhea" id="RHEA:19866"/>
    </physiologicalReaction>
</comment>
<evidence type="ECO:0000256" key="13">
    <source>
        <dbReference type="RuleBase" id="RU004169"/>
    </source>
</evidence>
<keyword evidence="9 12" id="KW-0456">Lyase</keyword>
<dbReference type="PANTHER" id="PTHR21091:SF169">
    <property type="entry name" value="UROPORPHYRINOGEN DECARBOXYLASE"/>
    <property type="match status" value="1"/>
</dbReference>
<feature type="domain" description="Uroporphyrinogen decarboxylase (URO-D)" evidence="15">
    <location>
        <begin position="160"/>
        <end position="176"/>
    </location>
</feature>
<comment type="pathway">
    <text evidence="2 12">Porphyrin-containing compound metabolism; protoporphyrin-IX biosynthesis; coproporphyrinogen-III from 5-aminolevulinate: step 4/4.</text>
</comment>
<evidence type="ECO:0000256" key="5">
    <source>
        <dbReference type="ARBA" id="ARBA00014308"/>
    </source>
</evidence>
<dbReference type="PROSITE" id="PS00906">
    <property type="entry name" value="UROD_1"/>
    <property type="match status" value="1"/>
</dbReference>
<dbReference type="EC" id="4.1.1.37" evidence="4 12"/>
<dbReference type="Pfam" id="PF01208">
    <property type="entry name" value="URO-D"/>
    <property type="match status" value="1"/>
</dbReference>
<evidence type="ECO:0000256" key="2">
    <source>
        <dbReference type="ARBA" id="ARBA00004804"/>
    </source>
</evidence>
<dbReference type="CDD" id="cd00717">
    <property type="entry name" value="URO-D"/>
    <property type="match status" value="1"/>
</dbReference>
<keyword evidence="6" id="KW-0963">Cytoplasm</keyword>
<comment type="similarity">
    <text evidence="3 13">Belongs to the uroporphyrinogen decarboxylase family.</text>
</comment>
<dbReference type="EMBL" id="OC318390">
    <property type="protein sequence ID" value="CAD7401767.1"/>
    <property type="molecule type" value="Genomic_DNA"/>
</dbReference>
<accession>A0A7R9CSM5</accession>
<evidence type="ECO:0000256" key="11">
    <source>
        <dbReference type="ARBA" id="ARBA00048411"/>
    </source>
</evidence>
<evidence type="ECO:0000259" key="14">
    <source>
        <dbReference type="PROSITE" id="PS00906"/>
    </source>
</evidence>
<feature type="domain" description="Uroporphyrinogen decarboxylase (URO-D)" evidence="14">
    <location>
        <begin position="40"/>
        <end position="49"/>
    </location>
</feature>
<dbReference type="InterPro" id="IPR006361">
    <property type="entry name" value="Uroporphyrinogen_deCO2ase_HemE"/>
</dbReference>
<evidence type="ECO:0000256" key="3">
    <source>
        <dbReference type="ARBA" id="ARBA00009935"/>
    </source>
</evidence>
<dbReference type="InterPro" id="IPR000257">
    <property type="entry name" value="Uroporphyrinogen_deCOase"/>
</dbReference>
<dbReference type="PANTHER" id="PTHR21091">
    <property type="entry name" value="METHYLTETRAHYDROFOLATE:HOMOCYSTEINE METHYLTRANSFERASE RELATED"/>
    <property type="match status" value="1"/>
</dbReference>
<dbReference type="GO" id="GO:0005829">
    <property type="term" value="C:cytosol"/>
    <property type="evidence" value="ECO:0007669"/>
    <property type="project" value="TreeGrafter"/>
</dbReference>
<protein>
    <recommendedName>
        <fullName evidence="5 12">Uroporphyrinogen decarboxylase</fullName>
        <ecNumber evidence="4 12">4.1.1.37</ecNumber>
    </recommendedName>
</protein>
<evidence type="ECO:0000259" key="15">
    <source>
        <dbReference type="PROSITE" id="PS00907"/>
    </source>
</evidence>